<keyword evidence="4" id="KW-1015">Disulfide bond</keyword>
<feature type="chain" id="PRO_5012993707" evidence="6">
    <location>
        <begin position="21"/>
        <end position="399"/>
    </location>
</feature>
<keyword evidence="1" id="KW-0800">Toxin</keyword>
<comment type="caution">
    <text evidence="7">The sequence shown here is derived from an EMBL/GenBank/DDBJ whole genome shotgun (WGS) entry which is preliminary data.</text>
</comment>
<gene>
    <name evidence="7" type="ORF">CDD81_201</name>
</gene>
<keyword evidence="3" id="KW-0843">Virulence</keyword>
<dbReference type="OrthoDB" id="4868707at2759"/>
<feature type="compositionally biased region" description="Polar residues" evidence="5">
    <location>
        <begin position="352"/>
        <end position="375"/>
    </location>
</feature>
<accession>A0A2C5XL40</accession>
<sequence length="399" mass="43721">MKTLWLLLSFLLLLFQTTQGRVLPESESGVKVKRGNTPSWHHENVLSPKSFANFPDPSEVYRADSRSLPQILQTGGFFPRPGEETPGKHSIWSHVKGEIKNTGYVSTTDVLGDRLAFYAKNAQRAPNNANKKAFIYQIENGKNFVDVNKSLRLQNVISNTEHAAIGGIPSSQIKGFVEATPDVLYKLRTGRAKELEWTPNHEYRPLPKKFQGSSIAPELAGWPKEHPAWQEMPWNLILKKNNGQVPDVSPFYHNKVAFLGQNIPGLAKGLEANGLANPNLGSPNLESPRLRSPSLGSQSLGSLSLGSLSVASSSLSSSSPGNPFPERAPVSTRPTRSIWKPWTWRRGGTKGGPSTSSQLPNTSRVQASGSGNNGMAPNRSGKPSVLSRFRNKFRKGRDS</sequence>
<evidence type="ECO:0000313" key="8">
    <source>
        <dbReference type="Proteomes" id="UP000226192"/>
    </source>
</evidence>
<feature type="region of interest" description="Disordered" evidence="5">
    <location>
        <begin position="311"/>
        <end position="399"/>
    </location>
</feature>
<dbReference type="InterPro" id="IPR001144">
    <property type="entry name" value="Enterotoxin_A"/>
</dbReference>
<evidence type="ECO:0000256" key="6">
    <source>
        <dbReference type="SAM" id="SignalP"/>
    </source>
</evidence>
<evidence type="ECO:0000256" key="3">
    <source>
        <dbReference type="ARBA" id="ARBA00023026"/>
    </source>
</evidence>
<dbReference type="PRINTS" id="PR00771">
    <property type="entry name" value="ENTEROTOXINA"/>
</dbReference>
<dbReference type="EMBL" id="NJET01000010">
    <property type="protein sequence ID" value="PHH66138.1"/>
    <property type="molecule type" value="Genomic_DNA"/>
</dbReference>
<feature type="signal peptide" evidence="6">
    <location>
        <begin position="1"/>
        <end position="20"/>
    </location>
</feature>
<evidence type="ECO:0000256" key="5">
    <source>
        <dbReference type="SAM" id="MobiDB-lite"/>
    </source>
</evidence>
<dbReference type="Pfam" id="PF01375">
    <property type="entry name" value="Enterotoxin_a"/>
    <property type="match status" value="1"/>
</dbReference>
<evidence type="ECO:0000256" key="1">
    <source>
        <dbReference type="ARBA" id="ARBA00022656"/>
    </source>
</evidence>
<evidence type="ECO:0000256" key="4">
    <source>
        <dbReference type="ARBA" id="ARBA00023157"/>
    </source>
</evidence>
<protein>
    <submittedName>
        <fullName evidence="7">Putative enterotoxin</fullName>
    </submittedName>
</protein>
<dbReference type="Proteomes" id="UP000226192">
    <property type="component" value="Unassembled WGS sequence"/>
</dbReference>
<keyword evidence="8" id="KW-1185">Reference proteome</keyword>
<feature type="compositionally biased region" description="Low complexity" evidence="5">
    <location>
        <begin position="311"/>
        <end position="321"/>
    </location>
</feature>
<proteinExistence type="predicted"/>
<dbReference type="SUPFAM" id="SSF56399">
    <property type="entry name" value="ADP-ribosylation"/>
    <property type="match status" value="1"/>
</dbReference>
<feature type="compositionally biased region" description="Basic residues" evidence="5">
    <location>
        <begin position="389"/>
        <end position="399"/>
    </location>
</feature>
<reference evidence="7 8" key="1">
    <citation type="submission" date="2017-06" db="EMBL/GenBank/DDBJ databases">
        <title>Ant-infecting Ophiocordyceps genomes reveal a high diversity of potential behavioral manipulation genes and a possible major role for enterotoxins.</title>
        <authorList>
            <person name="De Bekker C."/>
            <person name="Evans H.C."/>
            <person name="Brachmann A."/>
            <person name="Hughes D.P."/>
        </authorList>
    </citation>
    <scope>NUCLEOTIDE SEQUENCE [LARGE SCALE GENOMIC DNA]</scope>
    <source>
        <strain evidence="7 8">Map64</strain>
    </source>
</reference>
<name>A0A2C5XL40_9HYPO</name>
<feature type="compositionally biased region" description="Low complexity" evidence="5">
    <location>
        <begin position="282"/>
        <end position="298"/>
    </location>
</feature>
<keyword evidence="2 6" id="KW-0732">Signal</keyword>
<feature type="region of interest" description="Disordered" evidence="5">
    <location>
        <begin position="279"/>
        <end position="298"/>
    </location>
</feature>
<evidence type="ECO:0000313" key="7">
    <source>
        <dbReference type="EMBL" id="PHH66138.1"/>
    </source>
</evidence>
<dbReference type="Gene3D" id="3.90.210.10">
    <property type="entry name" value="Heat-Labile Enterotoxin, subunit A"/>
    <property type="match status" value="1"/>
</dbReference>
<dbReference type="GO" id="GO:0090729">
    <property type="term" value="F:toxin activity"/>
    <property type="evidence" value="ECO:0007669"/>
    <property type="project" value="UniProtKB-KW"/>
</dbReference>
<dbReference type="STRING" id="1399860.A0A2C5XL40"/>
<organism evidence="7 8">
    <name type="scientific">Ophiocordyceps australis</name>
    <dbReference type="NCBI Taxonomy" id="1399860"/>
    <lineage>
        <taxon>Eukaryota</taxon>
        <taxon>Fungi</taxon>
        <taxon>Dikarya</taxon>
        <taxon>Ascomycota</taxon>
        <taxon>Pezizomycotina</taxon>
        <taxon>Sordariomycetes</taxon>
        <taxon>Hypocreomycetidae</taxon>
        <taxon>Hypocreales</taxon>
        <taxon>Ophiocordycipitaceae</taxon>
        <taxon>Ophiocordyceps</taxon>
    </lineage>
</organism>
<evidence type="ECO:0000256" key="2">
    <source>
        <dbReference type="ARBA" id="ARBA00022729"/>
    </source>
</evidence>
<dbReference type="AlphaFoldDB" id="A0A2C5XL40"/>